<dbReference type="InterPro" id="IPR052917">
    <property type="entry name" value="Stress-Dev_Protein"/>
</dbReference>
<dbReference type="InterPro" id="IPR038725">
    <property type="entry name" value="YdaG_split_barrel_FMN-bd"/>
</dbReference>
<dbReference type="RefSeq" id="WP_071504216.1">
    <property type="nucleotide sequence ID" value="NZ_MORL01000008.1"/>
</dbReference>
<evidence type="ECO:0000259" key="1">
    <source>
        <dbReference type="Pfam" id="PF16242"/>
    </source>
</evidence>
<evidence type="ECO:0000313" key="2">
    <source>
        <dbReference type="EMBL" id="OIN58066.1"/>
    </source>
</evidence>
<evidence type="ECO:0000313" key="3">
    <source>
        <dbReference type="Proteomes" id="UP000181790"/>
    </source>
</evidence>
<dbReference type="Proteomes" id="UP000181790">
    <property type="component" value="Unassembled WGS sequence"/>
</dbReference>
<reference evidence="2 3" key="1">
    <citation type="submission" date="2016-10" db="EMBL/GenBank/DDBJ databases">
        <title>Arsenicibacter rosenii gen. nov., sp. nov., an efficient arsenic-methylating bacterium isolated from an arsenic-contaminated paddy soil.</title>
        <authorList>
            <person name="Huang K."/>
        </authorList>
    </citation>
    <scope>NUCLEOTIDE SEQUENCE [LARGE SCALE GENOMIC DNA]</scope>
    <source>
        <strain evidence="2 3">SM-1</strain>
    </source>
</reference>
<dbReference type="SUPFAM" id="SSF50475">
    <property type="entry name" value="FMN-binding split barrel"/>
    <property type="match status" value="1"/>
</dbReference>
<dbReference type="PANTHER" id="PTHR34818">
    <property type="entry name" value="PROTEIN BLI-3"/>
    <property type="match status" value="1"/>
</dbReference>
<accession>A0A1S2VIM5</accession>
<comment type="caution">
    <text evidence="2">The sequence shown here is derived from an EMBL/GenBank/DDBJ whole genome shotgun (WGS) entry which is preliminary data.</text>
</comment>
<keyword evidence="3" id="KW-1185">Reference proteome</keyword>
<sequence>MDTQQQNNEHLKKVRELIDDIKIGMMTTVGSDGKLLSRPMATMQVDEAGHLWFFTKKHSPKTEQIDNHQQLVNVSYASVSDASYVSVAGHAEEVDDQAKIDELWSPIAKPWFPEGKEDPNLTLLKVEMDTVEYWDSTSSRMVRLVEMARAILTGDTYKEGENEKVVLH</sequence>
<dbReference type="InterPro" id="IPR012349">
    <property type="entry name" value="Split_barrel_FMN-bd"/>
</dbReference>
<dbReference type="AlphaFoldDB" id="A0A1S2VIM5"/>
<dbReference type="EMBL" id="MORL01000008">
    <property type="protein sequence ID" value="OIN58066.1"/>
    <property type="molecule type" value="Genomic_DNA"/>
</dbReference>
<gene>
    <name evidence="2" type="ORF">BLX24_16180</name>
</gene>
<dbReference type="PANTHER" id="PTHR34818:SF1">
    <property type="entry name" value="PROTEIN BLI-3"/>
    <property type="match status" value="1"/>
</dbReference>
<feature type="domain" description="General stress protein FMN-binding split barrel" evidence="1">
    <location>
        <begin position="9"/>
        <end position="157"/>
    </location>
</feature>
<protein>
    <submittedName>
        <fullName evidence="2">Pyridoxamine 5'-phosphate oxidase</fullName>
    </submittedName>
</protein>
<dbReference type="Gene3D" id="2.30.110.10">
    <property type="entry name" value="Electron Transport, Fmn-binding Protein, Chain A"/>
    <property type="match status" value="1"/>
</dbReference>
<name>A0A1S2VIM5_9BACT</name>
<proteinExistence type="predicted"/>
<dbReference type="OrthoDB" id="1432662at2"/>
<dbReference type="Pfam" id="PF16242">
    <property type="entry name" value="Pyrid_ox_like"/>
    <property type="match status" value="1"/>
</dbReference>
<organism evidence="2 3">
    <name type="scientific">Arsenicibacter rosenii</name>
    <dbReference type="NCBI Taxonomy" id="1750698"/>
    <lineage>
        <taxon>Bacteria</taxon>
        <taxon>Pseudomonadati</taxon>
        <taxon>Bacteroidota</taxon>
        <taxon>Cytophagia</taxon>
        <taxon>Cytophagales</taxon>
        <taxon>Spirosomataceae</taxon>
        <taxon>Arsenicibacter</taxon>
    </lineage>
</organism>